<dbReference type="HAMAP" id="MF_00682">
    <property type="entry name" value="HscB"/>
    <property type="match status" value="1"/>
</dbReference>
<dbReference type="SUPFAM" id="SSF46565">
    <property type="entry name" value="Chaperone J-domain"/>
    <property type="match status" value="1"/>
</dbReference>
<gene>
    <name evidence="4" type="ORF">HHI36_021936</name>
</gene>
<dbReference type="Pfam" id="PF07743">
    <property type="entry name" value="HSCB_C"/>
    <property type="match status" value="1"/>
</dbReference>
<comment type="caution">
    <text evidence="4">The sequence shown here is derived from an EMBL/GenBank/DDBJ whole genome shotgun (WGS) entry which is preliminary data.</text>
</comment>
<proteinExistence type="inferred from homology"/>
<organism evidence="4 5">
    <name type="scientific">Cryptolaemus montrouzieri</name>
    <dbReference type="NCBI Taxonomy" id="559131"/>
    <lineage>
        <taxon>Eukaryota</taxon>
        <taxon>Metazoa</taxon>
        <taxon>Ecdysozoa</taxon>
        <taxon>Arthropoda</taxon>
        <taxon>Hexapoda</taxon>
        <taxon>Insecta</taxon>
        <taxon>Pterygota</taxon>
        <taxon>Neoptera</taxon>
        <taxon>Endopterygota</taxon>
        <taxon>Coleoptera</taxon>
        <taxon>Polyphaga</taxon>
        <taxon>Cucujiformia</taxon>
        <taxon>Coccinelloidea</taxon>
        <taxon>Coccinellidae</taxon>
        <taxon>Scymninae</taxon>
        <taxon>Scymnini</taxon>
        <taxon>Cryptolaemus</taxon>
    </lineage>
</organism>
<dbReference type="AlphaFoldDB" id="A0ABD2MYJ5"/>
<dbReference type="NCBIfam" id="TIGR00714">
    <property type="entry name" value="hscB"/>
    <property type="match status" value="1"/>
</dbReference>
<reference evidence="4 5" key="1">
    <citation type="journal article" date="2021" name="BMC Biol.">
        <title>Horizontally acquired antibacterial genes associated with adaptive radiation of ladybird beetles.</title>
        <authorList>
            <person name="Li H.S."/>
            <person name="Tang X.F."/>
            <person name="Huang Y.H."/>
            <person name="Xu Z.Y."/>
            <person name="Chen M.L."/>
            <person name="Du X.Y."/>
            <person name="Qiu B.Y."/>
            <person name="Chen P.T."/>
            <person name="Zhang W."/>
            <person name="Slipinski A."/>
            <person name="Escalona H.E."/>
            <person name="Waterhouse R.M."/>
            <person name="Zwick A."/>
            <person name="Pang H."/>
        </authorList>
    </citation>
    <scope>NUCLEOTIDE SEQUENCE [LARGE SCALE GENOMIC DNA]</scope>
    <source>
        <strain evidence="4">SYSU2018</strain>
    </source>
</reference>
<dbReference type="PANTHER" id="PTHR14021:SF15">
    <property type="entry name" value="IRON-SULFUR CLUSTER CO-CHAPERONE PROTEIN HSCB"/>
    <property type="match status" value="1"/>
</dbReference>
<dbReference type="InterPro" id="IPR036386">
    <property type="entry name" value="HscB_C_sf"/>
</dbReference>
<dbReference type="InterPro" id="IPR004640">
    <property type="entry name" value="HscB"/>
</dbReference>
<evidence type="ECO:0000256" key="2">
    <source>
        <dbReference type="ARBA" id="ARBA00023186"/>
    </source>
</evidence>
<keyword evidence="2" id="KW-0143">Chaperone</keyword>
<dbReference type="InterPro" id="IPR009073">
    <property type="entry name" value="HscB_oligo_C"/>
</dbReference>
<feature type="domain" description="J" evidence="3">
    <location>
        <begin position="77"/>
        <end position="141"/>
    </location>
</feature>
<dbReference type="EMBL" id="JABFTP020000042">
    <property type="protein sequence ID" value="KAL3271450.1"/>
    <property type="molecule type" value="Genomic_DNA"/>
</dbReference>
<dbReference type="Gene3D" id="1.10.287.110">
    <property type="entry name" value="DnaJ domain"/>
    <property type="match status" value="1"/>
</dbReference>
<dbReference type="InterPro" id="IPR036869">
    <property type="entry name" value="J_dom_sf"/>
</dbReference>
<dbReference type="CDD" id="cd06257">
    <property type="entry name" value="DnaJ"/>
    <property type="match status" value="1"/>
</dbReference>
<dbReference type="SMART" id="SM00271">
    <property type="entry name" value="DnaJ"/>
    <property type="match status" value="1"/>
</dbReference>
<evidence type="ECO:0000259" key="3">
    <source>
        <dbReference type="PROSITE" id="PS50076"/>
    </source>
</evidence>
<dbReference type="PANTHER" id="PTHR14021">
    <property type="entry name" value="IRON-SULFUR CLUSTER CO-CHAPERONE PROTEIN HSCB"/>
    <property type="match status" value="1"/>
</dbReference>
<dbReference type="PROSITE" id="PS50076">
    <property type="entry name" value="DNAJ_2"/>
    <property type="match status" value="1"/>
</dbReference>
<dbReference type="SUPFAM" id="SSF47144">
    <property type="entry name" value="HSC20 (HSCB), C-terminal oligomerisation domain"/>
    <property type="match status" value="1"/>
</dbReference>
<keyword evidence="5" id="KW-1185">Reference proteome</keyword>
<protein>
    <recommendedName>
        <fullName evidence="3">J domain-containing protein</fullName>
    </recommendedName>
</protein>
<name>A0ABD2MYJ5_9CUCU</name>
<evidence type="ECO:0000256" key="1">
    <source>
        <dbReference type="ARBA" id="ARBA00010476"/>
    </source>
</evidence>
<dbReference type="Gene3D" id="1.20.1280.20">
    <property type="entry name" value="HscB, C-terminal domain"/>
    <property type="match status" value="1"/>
</dbReference>
<dbReference type="Proteomes" id="UP001516400">
    <property type="component" value="Unassembled WGS sequence"/>
</dbReference>
<comment type="similarity">
    <text evidence="1">Belongs to the HscB family.</text>
</comment>
<evidence type="ECO:0000313" key="4">
    <source>
        <dbReference type="EMBL" id="KAL3271450.1"/>
    </source>
</evidence>
<evidence type="ECO:0000313" key="5">
    <source>
        <dbReference type="Proteomes" id="UP001516400"/>
    </source>
</evidence>
<accession>A0ABD2MYJ5</accession>
<dbReference type="InterPro" id="IPR001623">
    <property type="entry name" value="DnaJ_domain"/>
</dbReference>
<sequence>MSNSLKSLCSLSFNSCLLHLKCIKLSRNSLAFTSELGRRFQHSKDIKCWKCGIERKNINELFCPKCNIIQNPEDKNNYFNLLQCDVSFDIDSKTLRDKYRHMQSVLHPDKFSNRSLEEKNISGDFSSLVNKAYDILQSPLKRAVHLLALKGEKIKEDERIEDPEFLMEIMELNEEVENASTPEKLKILNVSNRETMRQIEQDISNFFKQNNLEKVKSSIIKLRYYTSVSQHINELLRERGIVD</sequence>